<proteinExistence type="predicted"/>
<dbReference type="InterPro" id="IPR039425">
    <property type="entry name" value="RNA_pol_sigma-70-like"/>
</dbReference>
<dbReference type="AlphaFoldDB" id="A0A2P2BYY8"/>
<keyword evidence="4" id="KW-0804">Transcription</keyword>
<evidence type="ECO:0000256" key="1">
    <source>
        <dbReference type="ARBA" id="ARBA00023015"/>
    </source>
</evidence>
<dbReference type="GO" id="GO:0006352">
    <property type="term" value="P:DNA-templated transcription initiation"/>
    <property type="evidence" value="ECO:0007669"/>
    <property type="project" value="InterPro"/>
</dbReference>
<dbReference type="SUPFAM" id="SSF88946">
    <property type="entry name" value="Sigma2 domain of RNA polymerase sigma factors"/>
    <property type="match status" value="1"/>
</dbReference>
<keyword evidence="3" id="KW-0238">DNA-binding</keyword>
<feature type="region of interest" description="Disordered" evidence="5">
    <location>
        <begin position="81"/>
        <end position="148"/>
    </location>
</feature>
<dbReference type="Gene3D" id="1.10.1740.10">
    <property type="match status" value="1"/>
</dbReference>
<dbReference type="GO" id="GO:0016987">
    <property type="term" value="F:sigma factor activity"/>
    <property type="evidence" value="ECO:0007669"/>
    <property type="project" value="UniProtKB-KW"/>
</dbReference>
<evidence type="ECO:0000259" key="6">
    <source>
        <dbReference type="Pfam" id="PF04542"/>
    </source>
</evidence>
<keyword evidence="2" id="KW-0731">Sigma factor</keyword>
<protein>
    <recommendedName>
        <fullName evidence="6">RNA polymerase sigma-70 region 2 domain-containing protein</fullName>
    </recommendedName>
</protein>
<accession>A0A2P2BYY8</accession>
<evidence type="ECO:0000256" key="4">
    <source>
        <dbReference type="ARBA" id="ARBA00023163"/>
    </source>
</evidence>
<evidence type="ECO:0000313" key="7">
    <source>
        <dbReference type="EMBL" id="CUR54969.1"/>
    </source>
</evidence>
<dbReference type="InterPro" id="IPR013325">
    <property type="entry name" value="RNA_pol_sigma_r2"/>
</dbReference>
<dbReference type="InterPro" id="IPR007627">
    <property type="entry name" value="RNA_pol_sigma70_r2"/>
</dbReference>
<dbReference type="GO" id="GO:0003677">
    <property type="term" value="F:DNA binding"/>
    <property type="evidence" value="ECO:0007669"/>
    <property type="project" value="UniProtKB-KW"/>
</dbReference>
<name>A0A2P2BYY8_9ZZZZ</name>
<feature type="compositionally biased region" description="Low complexity" evidence="5">
    <location>
        <begin position="106"/>
        <end position="148"/>
    </location>
</feature>
<evidence type="ECO:0000256" key="3">
    <source>
        <dbReference type="ARBA" id="ARBA00023125"/>
    </source>
</evidence>
<dbReference type="EMBL" id="CZKA01000015">
    <property type="protein sequence ID" value="CUR54969.1"/>
    <property type="molecule type" value="Genomic_DNA"/>
</dbReference>
<dbReference type="Pfam" id="PF04542">
    <property type="entry name" value="Sigma70_r2"/>
    <property type="match status" value="1"/>
</dbReference>
<reference evidence="7" key="1">
    <citation type="submission" date="2015-08" db="EMBL/GenBank/DDBJ databases">
        <authorList>
            <person name="Babu N.S."/>
            <person name="Beckwith C.J."/>
            <person name="Beseler K.G."/>
            <person name="Brison A."/>
            <person name="Carone J.V."/>
            <person name="Caskin T.P."/>
            <person name="Diamond M."/>
            <person name="Durham M.E."/>
            <person name="Foxe J.M."/>
            <person name="Go M."/>
            <person name="Henderson B.A."/>
            <person name="Jones I.B."/>
            <person name="McGettigan J.A."/>
            <person name="Micheletti S.J."/>
            <person name="Nasrallah M.E."/>
            <person name="Ortiz D."/>
            <person name="Piller C.R."/>
            <person name="Privatt S.R."/>
            <person name="Schneider S.L."/>
            <person name="Sharp S."/>
            <person name="Smith T.C."/>
            <person name="Stanton J.D."/>
            <person name="Ullery H.E."/>
            <person name="Wilson R.J."/>
            <person name="Serrano M.G."/>
            <person name="Buck G."/>
            <person name="Lee V."/>
            <person name="Wang Y."/>
            <person name="Carvalho R."/>
            <person name="Voegtly L."/>
            <person name="Shi R."/>
            <person name="Duckworth R."/>
            <person name="Johnson A."/>
            <person name="Loviza R."/>
            <person name="Walstead R."/>
            <person name="Shah Z."/>
            <person name="Kiflezghi M."/>
            <person name="Wade K."/>
            <person name="Ball S.L."/>
            <person name="Bradley K.W."/>
            <person name="Asai D.J."/>
            <person name="Bowman C.A."/>
            <person name="Russell D.A."/>
            <person name="Pope W.H."/>
            <person name="Jacobs-Sera D."/>
            <person name="Hendrix R.W."/>
            <person name="Hatfull G.F."/>
        </authorList>
    </citation>
    <scope>NUCLEOTIDE SEQUENCE</scope>
</reference>
<sequence>MDKDTEAVAELYAAVCPGLIGYLTVLGGNRADAEEVAHEAFVRLLERWSTVAEYDDPRAWLRQVATRMLISRARRRTVARLALPRLRGASTTEPPTGDRLDRRRGTGSTSPPRWRPCPSARAPSSSCTTCTTCPSTRSPTSCGSRSAR</sequence>
<feature type="domain" description="RNA polymerase sigma-70 region 2" evidence="6">
    <location>
        <begin position="11"/>
        <end position="77"/>
    </location>
</feature>
<dbReference type="PANTHER" id="PTHR43133">
    <property type="entry name" value="RNA POLYMERASE ECF-TYPE SIGMA FACTO"/>
    <property type="match status" value="1"/>
</dbReference>
<organism evidence="7">
    <name type="scientific">metagenome</name>
    <dbReference type="NCBI Taxonomy" id="256318"/>
    <lineage>
        <taxon>unclassified sequences</taxon>
        <taxon>metagenomes</taxon>
    </lineage>
</organism>
<evidence type="ECO:0000256" key="2">
    <source>
        <dbReference type="ARBA" id="ARBA00023082"/>
    </source>
</evidence>
<gene>
    <name evidence="7" type="ORF">NOCA2220160</name>
</gene>
<keyword evidence="1" id="KW-0805">Transcription regulation</keyword>
<evidence type="ECO:0000256" key="5">
    <source>
        <dbReference type="SAM" id="MobiDB-lite"/>
    </source>
</evidence>
<dbReference type="PANTHER" id="PTHR43133:SF8">
    <property type="entry name" value="RNA POLYMERASE SIGMA FACTOR HI_1459-RELATED"/>
    <property type="match status" value="1"/>
</dbReference>